<evidence type="ECO:0000313" key="2">
    <source>
        <dbReference type="EMBL" id="KAI1617130.1"/>
    </source>
</evidence>
<name>A0AAN6E2U5_9EURO</name>
<organism evidence="2 3">
    <name type="scientific">Exophiala viscosa</name>
    <dbReference type="NCBI Taxonomy" id="2486360"/>
    <lineage>
        <taxon>Eukaryota</taxon>
        <taxon>Fungi</taxon>
        <taxon>Dikarya</taxon>
        <taxon>Ascomycota</taxon>
        <taxon>Pezizomycotina</taxon>
        <taxon>Eurotiomycetes</taxon>
        <taxon>Chaetothyriomycetidae</taxon>
        <taxon>Chaetothyriales</taxon>
        <taxon>Herpotrichiellaceae</taxon>
        <taxon>Exophiala</taxon>
    </lineage>
</organism>
<keyword evidence="3" id="KW-1185">Reference proteome</keyword>
<comment type="caution">
    <text evidence="2">The sequence shown here is derived from an EMBL/GenBank/DDBJ whole genome shotgun (WGS) entry which is preliminary data.</text>
</comment>
<dbReference type="AlphaFoldDB" id="A0AAN6E2U5"/>
<gene>
    <name evidence="2" type="ORF">EDD36DRAFT_461990</name>
</gene>
<dbReference type="Proteomes" id="UP001203852">
    <property type="component" value="Unassembled WGS sequence"/>
</dbReference>
<accession>A0AAN6E2U5</accession>
<reference evidence="2" key="1">
    <citation type="journal article" date="2022" name="bioRxiv">
        <title>Deciphering the potential niche of two novel black yeast fungi from a biological soil crust based on their genomes, phenotypes, and melanin regulation.</title>
        <authorList>
            <consortium name="DOE Joint Genome Institute"/>
            <person name="Carr E.C."/>
            <person name="Barton Q."/>
            <person name="Grambo S."/>
            <person name="Sullivan M."/>
            <person name="Renfro C.M."/>
            <person name="Kuo A."/>
            <person name="Pangilinan J."/>
            <person name="Lipzen A."/>
            <person name="Keymanesh K."/>
            <person name="Savage E."/>
            <person name="Barry K."/>
            <person name="Grigoriev I.V."/>
            <person name="Riekhof W.R."/>
            <person name="Harris S.S."/>
        </authorList>
    </citation>
    <scope>NUCLEOTIDE SEQUENCE</scope>
    <source>
        <strain evidence="2">JF 03-4F</strain>
    </source>
</reference>
<protein>
    <submittedName>
        <fullName evidence="2">Uncharacterized protein</fullName>
    </submittedName>
</protein>
<sequence>MVTPDLIPNTPPPVPRRERSSAPSPPSAPGKYLALARVRQAETARCFRNAREHRDYLPHLPINVLTQIITELYKDRLMLVRQTAEKTRSQPEFAKTERCQLLLTCKSLCTAARPMMYLLVEFAFQTPESFAKFFTMDTVDGAERCFLTRHVMCENVQLHPALYNMINILFVDVEDVAVILDDIDECYEADCEDNDQMEDMETTDSDVKHYGDASGMFPCFDDDD</sequence>
<evidence type="ECO:0000256" key="1">
    <source>
        <dbReference type="SAM" id="MobiDB-lite"/>
    </source>
</evidence>
<proteinExistence type="predicted"/>
<dbReference type="EMBL" id="MU404351">
    <property type="protein sequence ID" value="KAI1617130.1"/>
    <property type="molecule type" value="Genomic_DNA"/>
</dbReference>
<feature type="region of interest" description="Disordered" evidence="1">
    <location>
        <begin position="1"/>
        <end position="30"/>
    </location>
</feature>
<evidence type="ECO:0000313" key="3">
    <source>
        <dbReference type="Proteomes" id="UP001203852"/>
    </source>
</evidence>